<dbReference type="InterPro" id="IPR039753">
    <property type="entry name" value="RG7MT1"/>
</dbReference>
<dbReference type="PANTHER" id="PTHR12189:SF2">
    <property type="entry name" value="MRNA CAP GUANINE-N7 METHYLTRANSFERASE"/>
    <property type="match status" value="1"/>
</dbReference>
<reference evidence="16 17" key="1">
    <citation type="journal article" date="2016" name="Mol. Biol. Evol.">
        <title>Genome-Wide Survey of Gut Fungi (Harpellales) Reveals the First Horizontally Transferred Ubiquitin Gene from a Mosquito Host.</title>
        <authorList>
            <person name="Wang Y."/>
            <person name="White M.M."/>
            <person name="Kvist S."/>
            <person name="Moncalvo J.M."/>
        </authorList>
    </citation>
    <scope>NUCLEOTIDE SEQUENCE [LARGE SCALE GENOMIC DNA]</scope>
    <source>
        <strain evidence="16 17">ALG-7-W6</strain>
    </source>
</reference>
<keyword evidence="5 16" id="KW-0808">Transferase</keyword>
<proteinExistence type="predicted"/>
<dbReference type="AlphaFoldDB" id="A0A1R0H7M1"/>
<keyword evidence="9" id="KW-0539">Nucleus</keyword>
<name>A0A1R0H7M1_9FUNG</name>
<comment type="caution">
    <text evidence="16">The sequence shown here is derived from an EMBL/GenBank/DDBJ whole genome shotgun (WGS) entry which is preliminary data.</text>
</comment>
<dbReference type="OrthoDB" id="10248867at2759"/>
<dbReference type="InterPro" id="IPR016899">
    <property type="entry name" value="mRNA_G-N7_MeTrfase_euk"/>
</dbReference>
<evidence type="ECO:0000256" key="14">
    <source>
        <dbReference type="SAM" id="MobiDB-lite"/>
    </source>
</evidence>
<dbReference type="GO" id="GO:0005634">
    <property type="term" value="C:nucleus"/>
    <property type="evidence" value="ECO:0007669"/>
    <property type="project" value="UniProtKB-SubCell"/>
</dbReference>
<evidence type="ECO:0000256" key="11">
    <source>
        <dbReference type="ARBA" id="ARBA00033387"/>
    </source>
</evidence>
<dbReference type="GO" id="GO:0003723">
    <property type="term" value="F:RNA binding"/>
    <property type="evidence" value="ECO:0007669"/>
    <property type="project" value="UniProtKB-KW"/>
</dbReference>
<evidence type="ECO:0000256" key="7">
    <source>
        <dbReference type="ARBA" id="ARBA00022884"/>
    </source>
</evidence>
<evidence type="ECO:0000256" key="12">
    <source>
        <dbReference type="ARBA" id="ARBA00044712"/>
    </source>
</evidence>
<dbReference type="CDD" id="cd02440">
    <property type="entry name" value="AdoMet_MTases"/>
    <property type="match status" value="1"/>
</dbReference>
<comment type="subcellular location">
    <subcellularLocation>
        <location evidence="1">Nucleus</location>
    </subcellularLocation>
</comment>
<evidence type="ECO:0000256" key="2">
    <source>
        <dbReference type="ARBA" id="ARBA00011926"/>
    </source>
</evidence>
<dbReference type="EC" id="2.1.1.56" evidence="2"/>
<evidence type="ECO:0000256" key="4">
    <source>
        <dbReference type="ARBA" id="ARBA00022664"/>
    </source>
</evidence>
<evidence type="ECO:0000256" key="13">
    <source>
        <dbReference type="ARBA" id="ARBA00049739"/>
    </source>
</evidence>
<evidence type="ECO:0000256" key="9">
    <source>
        <dbReference type="ARBA" id="ARBA00023242"/>
    </source>
</evidence>
<evidence type="ECO:0000259" key="15">
    <source>
        <dbReference type="PROSITE" id="PS51562"/>
    </source>
</evidence>
<keyword evidence="6" id="KW-0949">S-adenosyl-L-methionine</keyword>
<dbReference type="PROSITE" id="PS51562">
    <property type="entry name" value="RNA_CAP0_MT"/>
    <property type="match status" value="1"/>
</dbReference>
<evidence type="ECO:0000256" key="3">
    <source>
        <dbReference type="ARBA" id="ARBA00022603"/>
    </source>
</evidence>
<keyword evidence="7" id="KW-0694">RNA-binding</keyword>
<dbReference type="GO" id="GO:0004482">
    <property type="term" value="F:mRNA 5'-cap (guanine-N7-)-methyltransferase activity"/>
    <property type="evidence" value="ECO:0007669"/>
    <property type="project" value="UniProtKB-EC"/>
</dbReference>
<organism evidence="16 17">
    <name type="scientific">Smittium mucronatum</name>
    <dbReference type="NCBI Taxonomy" id="133383"/>
    <lineage>
        <taxon>Eukaryota</taxon>
        <taxon>Fungi</taxon>
        <taxon>Fungi incertae sedis</taxon>
        <taxon>Zoopagomycota</taxon>
        <taxon>Kickxellomycotina</taxon>
        <taxon>Harpellomycetes</taxon>
        <taxon>Harpellales</taxon>
        <taxon>Legeriomycetaceae</taxon>
        <taxon>Smittium</taxon>
    </lineage>
</organism>
<evidence type="ECO:0000256" key="10">
    <source>
        <dbReference type="ARBA" id="ARBA00032772"/>
    </source>
</evidence>
<keyword evidence="8" id="KW-0506">mRNA capping</keyword>
<dbReference type="InterPro" id="IPR004971">
    <property type="entry name" value="mRNA_G-N7_MeTrfase_dom"/>
</dbReference>
<dbReference type="SUPFAM" id="SSF53335">
    <property type="entry name" value="S-adenosyl-L-methionine-dependent methyltransferases"/>
    <property type="match status" value="1"/>
</dbReference>
<dbReference type="Proteomes" id="UP000187455">
    <property type="component" value="Unassembled WGS sequence"/>
</dbReference>
<evidence type="ECO:0000256" key="5">
    <source>
        <dbReference type="ARBA" id="ARBA00022679"/>
    </source>
</evidence>
<dbReference type="Pfam" id="PF03291">
    <property type="entry name" value="mRNA_G-N7_MeTrfase"/>
    <property type="match status" value="1"/>
</dbReference>
<comment type="catalytic activity">
    <reaction evidence="12">
        <text>a 5'-end (5'-triphosphoguanosine)-ribonucleoside in mRNA + S-adenosyl-L-methionine = a 5'-end (N(7)-methyl 5'-triphosphoguanosine)-ribonucleoside in mRNA + S-adenosyl-L-homocysteine</text>
        <dbReference type="Rhea" id="RHEA:67008"/>
        <dbReference type="Rhea" id="RHEA-COMP:17166"/>
        <dbReference type="Rhea" id="RHEA-COMP:17167"/>
        <dbReference type="ChEBI" id="CHEBI:57856"/>
        <dbReference type="ChEBI" id="CHEBI:59789"/>
        <dbReference type="ChEBI" id="CHEBI:156461"/>
        <dbReference type="ChEBI" id="CHEBI:167617"/>
        <dbReference type="EC" id="2.1.1.56"/>
    </reaction>
</comment>
<dbReference type="STRING" id="133383.A0A1R0H7M1"/>
<protein>
    <recommendedName>
        <fullName evidence="13">mRNA cap guanine-N(7) methyltransferase</fullName>
        <ecNumber evidence="2">2.1.1.56</ecNumber>
    </recommendedName>
    <alternativeName>
        <fullName evidence="10">mRNA (guanine-N(7))-methyltransferase</fullName>
    </alternativeName>
    <alternativeName>
        <fullName evidence="11">mRNA cap methyltransferase</fullName>
    </alternativeName>
</protein>
<dbReference type="InterPro" id="IPR029063">
    <property type="entry name" value="SAM-dependent_MTases_sf"/>
</dbReference>
<dbReference type="PANTHER" id="PTHR12189">
    <property type="entry name" value="MRNA GUANINE-7- METHYLTRANSFERASE"/>
    <property type="match status" value="1"/>
</dbReference>
<dbReference type="EMBL" id="LSSL01000201">
    <property type="protein sequence ID" value="OLY85180.1"/>
    <property type="molecule type" value="Genomic_DNA"/>
</dbReference>
<sequence length="310" mass="35132">MSEASEKASNNALVASHYNAIPTVNLEARKRSYVRSGDRVLDIACGKGGDLRKYVTGKVSEVVGLDLAENSIKEAQKRYSELRNPKLFARFYTCDCFTEDISKVIEPSDYIADLASIQFALHYAFESEVKVRTLLKNVSTHLKEGGVFVGTTTNAMYLKKKLESVPGLEFGNSVYNVRFEKKESDGIYGQKYWFFLEDAISDCHEYLVHFPRLVEVAQDYGLDLLFVRGFHEFYQENSSNHYFRDLLFLMKVIGHDGSGPSSDEWEAAGKDQNTTKLKRGKSKEQAFVGAKNHLLKLSPESVVWLEEEEV</sequence>
<gene>
    <name evidence="16" type="ORF">AYI68_g637</name>
</gene>
<evidence type="ECO:0000313" key="17">
    <source>
        <dbReference type="Proteomes" id="UP000187455"/>
    </source>
</evidence>
<accession>A0A1R0H7M1</accession>
<feature type="region of interest" description="Disordered" evidence="14">
    <location>
        <begin position="259"/>
        <end position="281"/>
    </location>
</feature>
<keyword evidence="3 16" id="KW-0489">Methyltransferase</keyword>
<evidence type="ECO:0000313" key="16">
    <source>
        <dbReference type="EMBL" id="OLY85180.1"/>
    </source>
</evidence>
<evidence type="ECO:0000256" key="8">
    <source>
        <dbReference type="ARBA" id="ARBA00023042"/>
    </source>
</evidence>
<feature type="domain" description="MRNA cap 0 methyltransferase" evidence="15">
    <location>
        <begin position="1"/>
        <end position="279"/>
    </location>
</feature>
<evidence type="ECO:0000256" key="1">
    <source>
        <dbReference type="ARBA" id="ARBA00004123"/>
    </source>
</evidence>
<dbReference type="PIRSF" id="PIRSF028762">
    <property type="entry name" value="ABD1"/>
    <property type="match status" value="1"/>
</dbReference>
<dbReference type="Gene3D" id="3.40.50.150">
    <property type="entry name" value="Vaccinia Virus protein VP39"/>
    <property type="match status" value="1"/>
</dbReference>
<keyword evidence="17" id="KW-1185">Reference proteome</keyword>
<evidence type="ECO:0000256" key="6">
    <source>
        <dbReference type="ARBA" id="ARBA00022691"/>
    </source>
</evidence>
<keyword evidence="4" id="KW-0507">mRNA processing</keyword>